<dbReference type="OrthoDB" id="10567078at2759"/>
<feature type="compositionally biased region" description="Polar residues" evidence="1">
    <location>
        <begin position="11"/>
        <end position="24"/>
    </location>
</feature>
<dbReference type="EMBL" id="VSWC01000002">
    <property type="protein sequence ID" value="KAA1117561.1"/>
    <property type="molecule type" value="Genomic_DNA"/>
</dbReference>
<evidence type="ECO:0000313" key="2">
    <source>
        <dbReference type="EMBL" id="KAA1117561.1"/>
    </source>
</evidence>
<reference evidence="2 3" key="1">
    <citation type="submission" date="2019-05" db="EMBL/GenBank/DDBJ databases">
        <title>Emergence of the Ug99 lineage of the wheat stem rust pathogen through somatic hybridization.</title>
        <authorList>
            <person name="Li F."/>
            <person name="Upadhyaya N.M."/>
            <person name="Sperschneider J."/>
            <person name="Matny O."/>
            <person name="Nguyen-Phuc H."/>
            <person name="Mago R."/>
            <person name="Raley C."/>
            <person name="Miller M.E."/>
            <person name="Silverstein K.A.T."/>
            <person name="Henningsen E."/>
            <person name="Hirsch C.D."/>
            <person name="Visser B."/>
            <person name="Pretorius Z.A."/>
            <person name="Steffenson B.J."/>
            <person name="Schwessinger B."/>
            <person name="Dodds P.N."/>
            <person name="Figueroa M."/>
        </authorList>
    </citation>
    <scope>NUCLEOTIDE SEQUENCE [LARGE SCALE GENOMIC DNA]</scope>
    <source>
        <strain evidence="2">21-0</strain>
    </source>
</reference>
<dbReference type="Proteomes" id="UP000324748">
    <property type="component" value="Unassembled WGS sequence"/>
</dbReference>
<proteinExistence type="predicted"/>
<organism evidence="2 3">
    <name type="scientific">Puccinia graminis f. sp. tritici</name>
    <dbReference type="NCBI Taxonomy" id="56615"/>
    <lineage>
        <taxon>Eukaryota</taxon>
        <taxon>Fungi</taxon>
        <taxon>Dikarya</taxon>
        <taxon>Basidiomycota</taxon>
        <taxon>Pucciniomycotina</taxon>
        <taxon>Pucciniomycetes</taxon>
        <taxon>Pucciniales</taxon>
        <taxon>Pucciniaceae</taxon>
        <taxon>Puccinia</taxon>
    </lineage>
</organism>
<dbReference type="AlphaFoldDB" id="A0A5B0QW61"/>
<protein>
    <submittedName>
        <fullName evidence="2">Uncharacterized protein</fullName>
    </submittedName>
</protein>
<feature type="region of interest" description="Disordered" evidence="1">
    <location>
        <begin position="1"/>
        <end position="56"/>
    </location>
</feature>
<gene>
    <name evidence="2" type="ORF">PGT21_014729</name>
</gene>
<sequence length="79" mass="8393">MSIAPIRVPTRTPQIWKNPVNPQTGSGFGIGFGRSGIRSDAENPQTSGVLTGNPLPSYTEYEGYTRSSEMTLAAPRPAG</sequence>
<accession>A0A5B0QW61</accession>
<evidence type="ECO:0000313" key="3">
    <source>
        <dbReference type="Proteomes" id="UP000324748"/>
    </source>
</evidence>
<feature type="compositionally biased region" description="Polar residues" evidence="1">
    <location>
        <begin position="42"/>
        <end position="56"/>
    </location>
</feature>
<comment type="caution">
    <text evidence="2">The sequence shown here is derived from an EMBL/GenBank/DDBJ whole genome shotgun (WGS) entry which is preliminary data.</text>
</comment>
<name>A0A5B0QW61_PUCGR</name>
<evidence type="ECO:0000256" key="1">
    <source>
        <dbReference type="SAM" id="MobiDB-lite"/>
    </source>
</evidence>
<keyword evidence="3" id="KW-1185">Reference proteome</keyword>